<dbReference type="EMBL" id="JACGWN010000015">
    <property type="protein sequence ID" value="KAL0401736.1"/>
    <property type="molecule type" value="Genomic_DNA"/>
</dbReference>
<accession>A0AAW2T9Z7</accession>
<sequence length="238" mass="26854">MQCTIQPAGVPFRPLSRAKEADLALQSTQLHLESNPEDAVVRGSLGDLRKKAVFLAEAERHFYYQKAKIHFLKIGDRNTKFFHDMVKRNAAKSSILAITKSDGSTITSAADIRQEFVAYFTSLLGTEAHTLPVDNDVFEWGPKPLRSMHQSFAKWSHRWRLSKPSFRFVIARRPGQTVFQHAFFKKTWSVVGDEVCLAVTDFFRSGRLLRHQIVSLPSCPNLSTPPRLQTIGLSLAAT</sequence>
<gene>
    <name evidence="1" type="ORF">Slati_4203500</name>
</gene>
<protein>
    <submittedName>
        <fullName evidence="1">Uncharacterized protein</fullName>
    </submittedName>
</protein>
<proteinExistence type="predicted"/>
<dbReference type="AlphaFoldDB" id="A0AAW2T9Z7"/>
<evidence type="ECO:0000313" key="1">
    <source>
        <dbReference type="EMBL" id="KAL0401736.1"/>
    </source>
</evidence>
<organism evidence="1">
    <name type="scientific">Sesamum latifolium</name>
    <dbReference type="NCBI Taxonomy" id="2727402"/>
    <lineage>
        <taxon>Eukaryota</taxon>
        <taxon>Viridiplantae</taxon>
        <taxon>Streptophyta</taxon>
        <taxon>Embryophyta</taxon>
        <taxon>Tracheophyta</taxon>
        <taxon>Spermatophyta</taxon>
        <taxon>Magnoliopsida</taxon>
        <taxon>eudicotyledons</taxon>
        <taxon>Gunneridae</taxon>
        <taxon>Pentapetalae</taxon>
        <taxon>asterids</taxon>
        <taxon>lamiids</taxon>
        <taxon>Lamiales</taxon>
        <taxon>Pedaliaceae</taxon>
        <taxon>Sesamum</taxon>
    </lineage>
</organism>
<reference evidence="1" key="2">
    <citation type="journal article" date="2024" name="Plant">
        <title>Genomic evolution and insights into agronomic trait innovations of Sesamum species.</title>
        <authorList>
            <person name="Miao H."/>
            <person name="Wang L."/>
            <person name="Qu L."/>
            <person name="Liu H."/>
            <person name="Sun Y."/>
            <person name="Le M."/>
            <person name="Wang Q."/>
            <person name="Wei S."/>
            <person name="Zheng Y."/>
            <person name="Lin W."/>
            <person name="Duan Y."/>
            <person name="Cao H."/>
            <person name="Xiong S."/>
            <person name="Wang X."/>
            <person name="Wei L."/>
            <person name="Li C."/>
            <person name="Ma Q."/>
            <person name="Ju M."/>
            <person name="Zhao R."/>
            <person name="Li G."/>
            <person name="Mu C."/>
            <person name="Tian Q."/>
            <person name="Mei H."/>
            <person name="Zhang T."/>
            <person name="Gao T."/>
            <person name="Zhang H."/>
        </authorList>
    </citation>
    <scope>NUCLEOTIDE SEQUENCE</scope>
    <source>
        <strain evidence="1">KEN1</strain>
    </source>
</reference>
<name>A0AAW2T9Z7_9LAMI</name>
<reference evidence="1" key="1">
    <citation type="submission" date="2020-06" db="EMBL/GenBank/DDBJ databases">
        <authorList>
            <person name="Li T."/>
            <person name="Hu X."/>
            <person name="Zhang T."/>
            <person name="Song X."/>
            <person name="Zhang H."/>
            <person name="Dai N."/>
            <person name="Sheng W."/>
            <person name="Hou X."/>
            <person name="Wei L."/>
        </authorList>
    </citation>
    <scope>NUCLEOTIDE SEQUENCE</scope>
    <source>
        <strain evidence="1">KEN1</strain>
        <tissue evidence="1">Leaf</tissue>
    </source>
</reference>
<comment type="caution">
    <text evidence="1">The sequence shown here is derived from an EMBL/GenBank/DDBJ whole genome shotgun (WGS) entry which is preliminary data.</text>
</comment>